<dbReference type="EMBL" id="CP134146">
    <property type="protein sequence ID" value="WNC69591.1"/>
    <property type="molecule type" value="Genomic_DNA"/>
</dbReference>
<keyword evidence="2" id="KW-0963">Cytoplasm</keyword>
<dbReference type="PANTHER" id="PTHR21043:SF0">
    <property type="entry name" value="MITOCHONDRIAL ASSEMBLY OF RIBOSOMAL LARGE SUBUNIT PROTEIN 1"/>
    <property type="match status" value="1"/>
</dbReference>
<dbReference type="PANTHER" id="PTHR21043">
    <property type="entry name" value="IOJAP SUPERFAMILY ORTHOLOG"/>
    <property type="match status" value="1"/>
</dbReference>
<comment type="subcellular location">
    <subcellularLocation>
        <location evidence="2">Cytoplasm</location>
    </subcellularLocation>
</comment>
<dbReference type="Gene3D" id="3.30.460.10">
    <property type="entry name" value="Beta Polymerase, domain 2"/>
    <property type="match status" value="1"/>
</dbReference>
<accession>A0ABY9TMF8</accession>
<reference evidence="4" key="1">
    <citation type="submission" date="2023-09" db="EMBL/GenBank/DDBJ databases">
        <authorList>
            <person name="Li S."/>
            <person name="Li X."/>
            <person name="Zhang C."/>
            <person name="Zhao Z."/>
        </authorList>
    </citation>
    <scope>NUCLEOTIDE SEQUENCE [LARGE SCALE GENOMIC DNA]</scope>
    <source>
        <strain evidence="4">SQ345</strain>
    </source>
</reference>
<evidence type="ECO:0000256" key="1">
    <source>
        <dbReference type="ARBA" id="ARBA00010574"/>
    </source>
</evidence>
<dbReference type="SUPFAM" id="SSF81301">
    <property type="entry name" value="Nucleotidyltransferase"/>
    <property type="match status" value="1"/>
</dbReference>
<dbReference type="NCBIfam" id="TIGR00090">
    <property type="entry name" value="rsfS_iojap_ybeB"/>
    <property type="match status" value="1"/>
</dbReference>
<comment type="function">
    <text evidence="2">Functions as a ribosomal silencing factor. Interacts with ribosomal protein uL14 (rplN), blocking formation of intersubunit bridge B8. Prevents association of the 30S and 50S ribosomal subunits and the formation of functional ribosomes, thus repressing translation.</text>
</comment>
<proteinExistence type="inferred from homology"/>
<dbReference type="Pfam" id="PF02410">
    <property type="entry name" value="RsfS"/>
    <property type="match status" value="1"/>
</dbReference>
<organism evidence="3 4">
    <name type="scientific">Thalassotalea nanhaiensis</name>
    <dbReference type="NCBI Taxonomy" id="3065648"/>
    <lineage>
        <taxon>Bacteria</taxon>
        <taxon>Pseudomonadati</taxon>
        <taxon>Pseudomonadota</taxon>
        <taxon>Gammaproteobacteria</taxon>
        <taxon>Alteromonadales</taxon>
        <taxon>Colwelliaceae</taxon>
        <taxon>Thalassotalea</taxon>
    </lineage>
</organism>
<evidence type="ECO:0000313" key="3">
    <source>
        <dbReference type="EMBL" id="WNC69591.1"/>
    </source>
</evidence>
<name>A0ABY9TMF8_9GAMM</name>
<keyword evidence="4" id="KW-1185">Reference proteome</keyword>
<comment type="similarity">
    <text evidence="1 2">Belongs to the Iojap/RsfS family.</text>
</comment>
<dbReference type="InterPro" id="IPR043519">
    <property type="entry name" value="NT_sf"/>
</dbReference>
<evidence type="ECO:0000313" key="4">
    <source>
        <dbReference type="Proteomes" id="UP001248581"/>
    </source>
</evidence>
<keyword evidence="2" id="KW-0810">Translation regulation</keyword>
<dbReference type="HAMAP" id="MF_01477">
    <property type="entry name" value="Iojap_RsfS"/>
    <property type="match status" value="1"/>
</dbReference>
<comment type="subunit">
    <text evidence="2">Interacts with ribosomal protein uL14 (rplN).</text>
</comment>
<dbReference type="RefSeq" id="WP_348388733.1">
    <property type="nucleotide sequence ID" value="NZ_CP134146.1"/>
</dbReference>
<sequence>MQAEQLVEFVQEQLEDIKARDIITLNVAEKASFTDYMMICSGNSSRHVKSIAENLNTAMKAENMKPIGIEGTDVGEWALIDLGDVIVHVMTDDTRDLYQIEKLWTDE</sequence>
<gene>
    <name evidence="2 3" type="primary">rsfS</name>
    <name evidence="3" type="ORF">RI845_05440</name>
</gene>
<evidence type="ECO:0000256" key="2">
    <source>
        <dbReference type="HAMAP-Rule" id="MF_01477"/>
    </source>
</evidence>
<dbReference type="Proteomes" id="UP001248581">
    <property type="component" value="Chromosome"/>
</dbReference>
<protein>
    <recommendedName>
        <fullName evidence="2">Ribosomal silencing factor RsfS</fullName>
    </recommendedName>
</protein>
<dbReference type="InterPro" id="IPR004394">
    <property type="entry name" value="Iojap/RsfS/C7orf30"/>
</dbReference>
<keyword evidence="2" id="KW-0678">Repressor</keyword>